<dbReference type="PANTHER" id="PTHR43669:SF3">
    <property type="entry name" value="ALCOHOL DEHYDROGENASE, PUTATIVE (AFU_ORTHOLOGUE AFUA_3G03445)-RELATED"/>
    <property type="match status" value="1"/>
</dbReference>
<dbReference type="OrthoDB" id="9792003at2"/>
<gene>
    <name evidence="5" type="ORF">EDC03_2677</name>
</gene>
<evidence type="ECO:0000313" key="6">
    <source>
        <dbReference type="Proteomes" id="UP000276232"/>
    </source>
</evidence>
<dbReference type="GO" id="GO:0016491">
    <property type="term" value="F:oxidoreductase activity"/>
    <property type="evidence" value="ECO:0007669"/>
    <property type="project" value="UniProtKB-KW"/>
</dbReference>
<dbReference type="InParanoid" id="A0A3N1GAB1"/>
<feature type="domain" description="Ketoreductase" evidence="4">
    <location>
        <begin position="28"/>
        <end position="210"/>
    </location>
</feature>
<proteinExistence type="inferred from homology"/>
<comment type="caution">
    <text evidence="5">The sequence shown here is derived from an EMBL/GenBank/DDBJ whole genome shotgun (WGS) entry which is preliminary data.</text>
</comment>
<comment type="similarity">
    <text evidence="1">Belongs to the short-chain dehydrogenases/reductases (SDR) family.</text>
</comment>
<dbReference type="PANTHER" id="PTHR43669">
    <property type="entry name" value="5-KETO-D-GLUCONATE 5-REDUCTASE"/>
    <property type="match status" value="1"/>
</dbReference>
<dbReference type="CDD" id="cd05233">
    <property type="entry name" value="SDR_c"/>
    <property type="match status" value="1"/>
</dbReference>
<dbReference type="InterPro" id="IPR002347">
    <property type="entry name" value="SDR_fam"/>
</dbReference>
<keyword evidence="6" id="KW-1185">Reference proteome</keyword>
<evidence type="ECO:0000256" key="2">
    <source>
        <dbReference type="ARBA" id="ARBA00023002"/>
    </source>
</evidence>
<accession>A0A3N1GAB1</accession>
<dbReference type="InterPro" id="IPR036291">
    <property type="entry name" value="NAD(P)-bd_dom_sf"/>
</dbReference>
<reference evidence="5 6" key="1">
    <citation type="journal article" date="2015" name="Stand. Genomic Sci.">
        <title>Genomic Encyclopedia of Bacterial and Archaeal Type Strains, Phase III: the genomes of soil and plant-associated and newly described type strains.</title>
        <authorList>
            <person name="Whitman W.B."/>
            <person name="Woyke T."/>
            <person name="Klenk H.P."/>
            <person name="Zhou Y."/>
            <person name="Lilburn T.G."/>
            <person name="Beck B.J."/>
            <person name="De Vos P."/>
            <person name="Vandamme P."/>
            <person name="Eisen J.A."/>
            <person name="Garrity G."/>
            <person name="Hugenholtz P."/>
            <person name="Kyrpides N.C."/>
        </authorList>
    </citation>
    <scope>NUCLEOTIDE SEQUENCE [LARGE SCALE GENOMIC DNA]</scope>
    <source>
        <strain evidence="5 6">CECT 7306</strain>
    </source>
</reference>
<dbReference type="Gene3D" id="3.40.50.720">
    <property type="entry name" value="NAD(P)-binding Rossmann-like Domain"/>
    <property type="match status" value="1"/>
</dbReference>
<name>A0A3N1GAB1_9ACTN</name>
<dbReference type="Pfam" id="PF00106">
    <property type="entry name" value="adh_short"/>
    <property type="match status" value="1"/>
</dbReference>
<evidence type="ECO:0000256" key="3">
    <source>
        <dbReference type="SAM" id="MobiDB-lite"/>
    </source>
</evidence>
<dbReference type="InterPro" id="IPR057326">
    <property type="entry name" value="KR_dom"/>
</dbReference>
<dbReference type="EMBL" id="RJKN01000007">
    <property type="protein sequence ID" value="ROP27154.1"/>
    <property type="molecule type" value="Genomic_DNA"/>
</dbReference>
<sequence>MTAPQEPHDAAAPTTGAGGPQVRDLRDGVVVVTGAGSGIGRATTEQLLAAGARVVAAELHPGRLDDLFGRWGRERLVVVGGDVGDPGNAERLVAAGAEAWGRVDSVVANAGVGYFGGLLDQDEDQVLAMVATNFTATVWLARAALRRFRAQGDGGDVVVVGSVAGLGSGGGEEAVYAGTKAAQMQLATSLDRETRHEGIRATVVAPAAVNTSFAAATGRFGDAAPEDGDFLRPDDVAAAVVTVLRQPRRMRTGVWTLWSLAEAGG</sequence>
<dbReference type="RefSeq" id="WP_123380754.1">
    <property type="nucleotide sequence ID" value="NZ_RJKN01000007.1"/>
</dbReference>
<dbReference type="SMART" id="SM00822">
    <property type="entry name" value="PKS_KR"/>
    <property type="match status" value="1"/>
</dbReference>
<evidence type="ECO:0000259" key="4">
    <source>
        <dbReference type="SMART" id="SM00822"/>
    </source>
</evidence>
<dbReference type="PRINTS" id="PR00081">
    <property type="entry name" value="GDHRDH"/>
</dbReference>
<dbReference type="SUPFAM" id="SSF51735">
    <property type="entry name" value="NAD(P)-binding Rossmann-fold domains"/>
    <property type="match status" value="1"/>
</dbReference>
<keyword evidence="2" id="KW-0560">Oxidoreductase</keyword>
<feature type="region of interest" description="Disordered" evidence="3">
    <location>
        <begin position="1"/>
        <end position="23"/>
    </location>
</feature>
<dbReference type="Proteomes" id="UP000276232">
    <property type="component" value="Unassembled WGS sequence"/>
</dbReference>
<evidence type="ECO:0000313" key="5">
    <source>
        <dbReference type="EMBL" id="ROP27154.1"/>
    </source>
</evidence>
<dbReference type="AlphaFoldDB" id="A0A3N1GAB1"/>
<evidence type="ECO:0000256" key="1">
    <source>
        <dbReference type="ARBA" id="ARBA00006484"/>
    </source>
</evidence>
<organism evidence="5 6">
    <name type="scientific">Pseudokineococcus lusitanus</name>
    <dbReference type="NCBI Taxonomy" id="763993"/>
    <lineage>
        <taxon>Bacteria</taxon>
        <taxon>Bacillati</taxon>
        <taxon>Actinomycetota</taxon>
        <taxon>Actinomycetes</taxon>
        <taxon>Kineosporiales</taxon>
        <taxon>Kineosporiaceae</taxon>
        <taxon>Pseudokineococcus</taxon>
    </lineage>
</organism>
<protein>
    <submittedName>
        <fullName evidence="5">3-oxoacyl-[acyl-carrier protein] reductase</fullName>
    </submittedName>
</protein>